<keyword evidence="2" id="KW-1185">Reference proteome</keyword>
<reference evidence="1" key="1">
    <citation type="submission" date="2022-03" db="EMBL/GenBank/DDBJ databases">
        <authorList>
            <person name="Martin H S."/>
        </authorList>
    </citation>
    <scope>NUCLEOTIDE SEQUENCE</scope>
</reference>
<name>A0ABN8HJ74_9NEOP</name>
<feature type="non-terminal residue" evidence="1">
    <location>
        <position position="218"/>
    </location>
</feature>
<evidence type="ECO:0000313" key="1">
    <source>
        <dbReference type="EMBL" id="CAH2034347.1"/>
    </source>
</evidence>
<dbReference type="Proteomes" id="UP000837857">
    <property type="component" value="Chromosome 1"/>
</dbReference>
<sequence length="218" mass="24838">MRERFDKLNVYRPFPLWPSGEHHVSQLPFVVRTPPSSVGAFGRQCLRDQRCFGTCRGHHLQVLFGNEQATVVNKMAAPNQQHLSSKPKAASRTRRVYNPQNNAINYVIDLGLESVLEDCNLGLKALFNNDLESIIIIMKLWNRTALYQPLGPPLSNYPPVIPLCHEQVCRILAVMGGTQTLYQKNCRTQMIINRQLKKNPRDYNRLSDGDALRELKSA</sequence>
<protein>
    <submittedName>
        <fullName evidence="1">Uncharacterized protein</fullName>
    </submittedName>
</protein>
<evidence type="ECO:0000313" key="2">
    <source>
        <dbReference type="Proteomes" id="UP000837857"/>
    </source>
</evidence>
<gene>
    <name evidence="1" type="ORF">IPOD504_LOCUS91</name>
</gene>
<dbReference type="EMBL" id="OW152813">
    <property type="protein sequence ID" value="CAH2034347.1"/>
    <property type="molecule type" value="Genomic_DNA"/>
</dbReference>
<organism evidence="1 2">
    <name type="scientific">Iphiclides podalirius</name>
    <name type="common">scarce swallowtail</name>
    <dbReference type="NCBI Taxonomy" id="110791"/>
    <lineage>
        <taxon>Eukaryota</taxon>
        <taxon>Metazoa</taxon>
        <taxon>Ecdysozoa</taxon>
        <taxon>Arthropoda</taxon>
        <taxon>Hexapoda</taxon>
        <taxon>Insecta</taxon>
        <taxon>Pterygota</taxon>
        <taxon>Neoptera</taxon>
        <taxon>Endopterygota</taxon>
        <taxon>Lepidoptera</taxon>
        <taxon>Glossata</taxon>
        <taxon>Ditrysia</taxon>
        <taxon>Papilionoidea</taxon>
        <taxon>Papilionidae</taxon>
        <taxon>Papilioninae</taxon>
        <taxon>Iphiclides</taxon>
    </lineage>
</organism>
<proteinExistence type="predicted"/>
<accession>A0ABN8HJ74</accession>